<keyword evidence="3" id="KW-0309">Germination</keyword>
<dbReference type="InterPro" id="IPR011009">
    <property type="entry name" value="Kinase-like_dom_sf"/>
</dbReference>
<evidence type="ECO:0000256" key="6">
    <source>
        <dbReference type="ARBA" id="ARBA00022777"/>
    </source>
</evidence>
<keyword evidence="2 14" id="KW-0723">Serine/threonine-protein kinase</keyword>
<evidence type="ECO:0000256" key="2">
    <source>
        <dbReference type="ARBA" id="ARBA00022527"/>
    </source>
</evidence>
<evidence type="ECO:0000256" key="12">
    <source>
        <dbReference type="ARBA" id="ARBA00070041"/>
    </source>
</evidence>
<dbReference type="GO" id="GO:0005524">
    <property type="term" value="F:ATP binding"/>
    <property type="evidence" value="ECO:0007669"/>
    <property type="project" value="UniProtKB-KW"/>
</dbReference>
<evidence type="ECO:0000256" key="3">
    <source>
        <dbReference type="ARBA" id="ARBA00022544"/>
    </source>
</evidence>
<dbReference type="Proteomes" id="UP000199545">
    <property type="component" value="Unassembled WGS sequence"/>
</dbReference>
<dbReference type="FunFam" id="3.30.200.20:FF:000035">
    <property type="entry name" value="Serine/threonine protein kinase Stk1"/>
    <property type="match status" value="1"/>
</dbReference>
<dbReference type="Gene3D" id="1.10.510.10">
    <property type="entry name" value="Transferase(Phosphotransferase) domain 1"/>
    <property type="match status" value="2"/>
</dbReference>
<dbReference type="InterPro" id="IPR008271">
    <property type="entry name" value="Ser/Thr_kinase_AS"/>
</dbReference>
<dbReference type="EC" id="2.7.11.1" evidence="1"/>
<dbReference type="EMBL" id="FORR01000001">
    <property type="protein sequence ID" value="SFI72072.1"/>
    <property type="molecule type" value="Genomic_DNA"/>
</dbReference>
<comment type="subcellular location">
    <subcellularLocation>
        <location evidence="11">Spore membrane</location>
        <topology evidence="11">Single-pass type II membrane protein</topology>
    </subcellularLocation>
</comment>
<proteinExistence type="predicted"/>
<protein>
    <recommendedName>
        <fullName evidence="12">Serine/threonine-protein kinase PrkC</fullName>
        <ecNumber evidence="1">2.7.11.1</ecNumber>
    </recommendedName>
</protein>
<keyword evidence="15" id="KW-1185">Reference proteome</keyword>
<dbReference type="SUPFAM" id="SSF56112">
    <property type="entry name" value="Protein kinase-like (PK-like)"/>
    <property type="match status" value="2"/>
</dbReference>
<dbReference type="Pfam" id="PF00069">
    <property type="entry name" value="Pkinase"/>
    <property type="match status" value="2"/>
</dbReference>
<dbReference type="OrthoDB" id="583109at2"/>
<dbReference type="Gene3D" id="3.30.200.20">
    <property type="entry name" value="Phosphorylase Kinase, domain 1"/>
    <property type="match status" value="2"/>
</dbReference>
<dbReference type="InterPro" id="IPR000719">
    <property type="entry name" value="Prot_kinase_dom"/>
</dbReference>
<organism evidence="14 15">
    <name type="scientific">Thermoflavimicrobium dichotomicum</name>
    <dbReference type="NCBI Taxonomy" id="46223"/>
    <lineage>
        <taxon>Bacteria</taxon>
        <taxon>Bacillati</taxon>
        <taxon>Bacillota</taxon>
        <taxon>Bacilli</taxon>
        <taxon>Bacillales</taxon>
        <taxon>Thermoactinomycetaceae</taxon>
        <taxon>Thermoflavimicrobium</taxon>
    </lineage>
</organism>
<evidence type="ECO:0000256" key="5">
    <source>
        <dbReference type="ARBA" id="ARBA00022741"/>
    </source>
</evidence>
<dbReference type="GO" id="GO:0009847">
    <property type="term" value="P:spore germination"/>
    <property type="evidence" value="ECO:0007669"/>
    <property type="project" value="UniProtKB-ARBA"/>
</dbReference>
<evidence type="ECO:0000256" key="7">
    <source>
        <dbReference type="ARBA" id="ARBA00022840"/>
    </source>
</evidence>
<dbReference type="SMART" id="SM00220">
    <property type="entry name" value="S_TKc"/>
    <property type="match status" value="2"/>
</dbReference>
<dbReference type="CDD" id="cd14014">
    <property type="entry name" value="STKc_PknB_like"/>
    <property type="match status" value="2"/>
</dbReference>
<dbReference type="STRING" id="46223.SAMN05421852_101466"/>
<comment type="catalytic activity">
    <reaction evidence="10">
        <text>L-seryl-[protein] + ATP = O-phospho-L-seryl-[protein] + ADP + H(+)</text>
        <dbReference type="Rhea" id="RHEA:17989"/>
        <dbReference type="Rhea" id="RHEA-COMP:9863"/>
        <dbReference type="Rhea" id="RHEA-COMP:11604"/>
        <dbReference type="ChEBI" id="CHEBI:15378"/>
        <dbReference type="ChEBI" id="CHEBI:29999"/>
        <dbReference type="ChEBI" id="CHEBI:30616"/>
        <dbReference type="ChEBI" id="CHEBI:83421"/>
        <dbReference type="ChEBI" id="CHEBI:456216"/>
        <dbReference type="EC" id="2.7.11.1"/>
    </reaction>
</comment>
<evidence type="ECO:0000256" key="8">
    <source>
        <dbReference type="ARBA" id="ARBA00022968"/>
    </source>
</evidence>
<keyword evidence="6 14" id="KW-0418">Kinase</keyword>
<dbReference type="PANTHER" id="PTHR43289">
    <property type="entry name" value="MITOGEN-ACTIVATED PROTEIN KINASE KINASE KINASE 20-RELATED"/>
    <property type="match status" value="1"/>
</dbReference>
<feature type="domain" description="Protein kinase" evidence="13">
    <location>
        <begin position="303"/>
        <end position="564"/>
    </location>
</feature>
<evidence type="ECO:0000313" key="15">
    <source>
        <dbReference type="Proteomes" id="UP000199545"/>
    </source>
</evidence>
<gene>
    <name evidence="14" type="ORF">SAMN05421852_101466</name>
</gene>
<feature type="domain" description="Protein kinase" evidence="13">
    <location>
        <begin position="10"/>
        <end position="268"/>
    </location>
</feature>
<dbReference type="GO" id="GO:0071224">
    <property type="term" value="P:cellular response to peptidoglycan"/>
    <property type="evidence" value="ECO:0007669"/>
    <property type="project" value="UniProtKB-ARBA"/>
</dbReference>
<keyword evidence="8" id="KW-0735">Signal-anchor</keyword>
<dbReference type="PROSITE" id="PS00108">
    <property type="entry name" value="PROTEIN_KINASE_ST"/>
    <property type="match status" value="1"/>
</dbReference>
<evidence type="ECO:0000256" key="1">
    <source>
        <dbReference type="ARBA" id="ARBA00012513"/>
    </source>
</evidence>
<evidence type="ECO:0000256" key="11">
    <source>
        <dbReference type="ARBA" id="ARBA00060432"/>
    </source>
</evidence>
<reference evidence="14 15" key="1">
    <citation type="submission" date="2016-10" db="EMBL/GenBank/DDBJ databases">
        <authorList>
            <person name="de Groot N.N."/>
        </authorList>
    </citation>
    <scope>NUCLEOTIDE SEQUENCE [LARGE SCALE GENOMIC DNA]</scope>
    <source>
        <strain evidence="14 15">DSM 44778</strain>
    </source>
</reference>
<name>A0A1I3KHW8_9BACL</name>
<keyword evidence="7" id="KW-0067">ATP-binding</keyword>
<dbReference type="RefSeq" id="WP_093227596.1">
    <property type="nucleotide sequence ID" value="NZ_FORR01000001.1"/>
</dbReference>
<keyword evidence="8" id="KW-0812">Transmembrane</keyword>
<keyword evidence="4" id="KW-0808">Transferase</keyword>
<dbReference type="GO" id="GO:0004674">
    <property type="term" value="F:protein serine/threonine kinase activity"/>
    <property type="evidence" value="ECO:0007669"/>
    <property type="project" value="UniProtKB-KW"/>
</dbReference>
<dbReference type="PROSITE" id="PS50011">
    <property type="entry name" value="PROTEIN_KINASE_DOM"/>
    <property type="match status" value="2"/>
</dbReference>
<evidence type="ECO:0000313" key="14">
    <source>
        <dbReference type="EMBL" id="SFI72072.1"/>
    </source>
</evidence>
<dbReference type="FunFam" id="1.10.510.10:FF:000021">
    <property type="entry name" value="Serine/threonine protein kinase"/>
    <property type="match status" value="1"/>
</dbReference>
<dbReference type="GO" id="GO:0007165">
    <property type="term" value="P:signal transduction"/>
    <property type="evidence" value="ECO:0007669"/>
    <property type="project" value="UniProtKB-ARBA"/>
</dbReference>
<evidence type="ECO:0000256" key="9">
    <source>
        <dbReference type="ARBA" id="ARBA00047899"/>
    </source>
</evidence>
<evidence type="ECO:0000256" key="4">
    <source>
        <dbReference type="ARBA" id="ARBA00022679"/>
    </source>
</evidence>
<accession>A0A1I3KHW8</accession>
<evidence type="ECO:0000256" key="10">
    <source>
        <dbReference type="ARBA" id="ARBA00048679"/>
    </source>
</evidence>
<evidence type="ECO:0000259" key="13">
    <source>
        <dbReference type="PROSITE" id="PS50011"/>
    </source>
</evidence>
<dbReference type="AlphaFoldDB" id="A0A1I3KHW8"/>
<sequence>MRKKKFGKRYQIVEKIASGGMATVYKGLDTLLERYIAIKIMDRDLMGDEVLIKRFEREAKAIAKLSHPNIIHVYDFGYERRQYYIVMELVEGGTLKKKIVDQGAFSINEVIRIGSQILDGLAVVHREGIVHRDLKPHNILVSSGGQYKITDFGIARMMQASSPLTHTGDLMGSVRYFSPEHALGRNVHFHSDIYSIGVILYEMLTGQVPFDGKDAYEVAMKHLKDSPLPPHYIKPYIPVEVSQVILRALDKNPSERYRSAEEMKQALLESMSDVMLINPNGLHAKPAKNQPTIRMDQKLNGRYQLLKYLGNSGMTKVYKGYDTLLDRYVALKVLELSSDQQENGMRRFIREAKIKAKISHPNVVQVHDVGKDDDLYYMVMEYIDGPSLEEVLQKRGFLPQEEAVHIGLQILDGLEQIHQNGVVHREMKPASILMDSDGRYKITDFSTAWMRSVSPPTQMQSDLEAAPYCSPEQARGDKISFQSDFYSFGVVLYRLVTGQLPFDGDHIHSILFKHLYEPVPHPKALNPHLSDSLCQVILKSLEKSPQDRYQSASEMKAHLSQALFF</sequence>
<dbReference type="PANTHER" id="PTHR43289:SF34">
    <property type="entry name" value="SERINE_THREONINE-PROTEIN KINASE YBDM-RELATED"/>
    <property type="match status" value="1"/>
</dbReference>
<keyword evidence="5" id="KW-0547">Nucleotide-binding</keyword>
<comment type="catalytic activity">
    <reaction evidence="9">
        <text>L-threonyl-[protein] + ATP = O-phospho-L-threonyl-[protein] + ADP + H(+)</text>
        <dbReference type="Rhea" id="RHEA:46608"/>
        <dbReference type="Rhea" id="RHEA-COMP:11060"/>
        <dbReference type="Rhea" id="RHEA-COMP:11605"/>
        <dbReference type="ChEBI" id="CHEBI:15378"/>
        <dbReference type="ChEBI" id="CHEBI:30013"/>
        <dbReference type="ChEBI" id="CHEBI:30616"/>
        <dbReference type="ChEBI" id="CHEBI:61977"/>
        <dbReference type="ChEBI" id="CHEBI:456216"/>
        <dbReference type="EC" id="2.7.11.1"/>
    </reaction>
</comment>